<name>A0ABM9PQE2_9FLAO</name>
<evidence type="ECO:0000313" key="3">
    <source>
        <dbReference type="EMBL" id="CAL2108005.1"/>
    </source>
</evidence>
<keyword evidence="4" id="KW-1185">Reference proteome</keyword>
<comment type="similarity">
    <text evidence="1">Belongs to the thioesterase family.</text>
</comment>
<accession>A0ABM9PQE2</accession>
<evidence type="ECO:0000259" key="2">
    <source>
        <dbReference type="Pfam" id="PF00975"/>
    </source>
</evidence>
<comment type="caution">
    <text evidence="3">The sequence shown here is derived from an EMBL/GenBank/DDBJ whole genome shotgun (WGS) entry which is preliminary data.</text>
</comment>
<dbReference type="SUPFAM" id="SSF53474">
    <property type="entry name" value="alpha/beta-Hydrolases"/>
    <property type="match status" value="1"/>
</dbReference>
<gene>
    <name evidence="3" type="ORF">T190115A13A_50247</name>
</gene>
<organism evidence="3 4">
    <name type="scientific">Tenacibaculum vairaonense</name>
    <dbReference type="NCBI Taxonomy" id="3137860"/>
    <lineage>
        <taxon>Bacteria</taxon>
        <taxon>Pseudomonadati</taxon>
        <taxon>Bacteroidota</taxon>
        <taxon>Flavobacteriia</taxon>
        <taxon>Flavobacteriales</taxon>
        <taxon>Flavobacteriaceae</taxon>
        <taxon>Tenacibaculum</taxon>
    </lineage>
</organism>
<dbReference type="Gene3D" id="3.40.50.1820">
    <property type="entry name" value="alpha/beta hydrolase"/>
    <property type="match status" value="1"/>
</dbReference>
<dbReference type="EMBL" id="CAXJRC010000042">
    <property type="protein sequence ID" value="CAL2108005.1"/>
    <property type="molecule type" value="Genomic_DNA"/>
</dbReference>
<dbReference type="InterPro" id="IPR029058">
    <property type="entry name" value="AB_hydrolase_fold"/>
</dbReference>
<evidence type="ECO:0000256" key="1">
    <source>
        <dbReference type="ARBA" id="ARBA00007169"/>
    </source>
</evidence>
<reference evidence="3 4" key="1">
    <citation type="submission" date="2024-05" db="EMBL/GenBank/DDBJ databases">
        <authorList>
            <person name="Duchaud E."/>
        </authorList>
    </citation>
    <scope>NUCLEOTIDE SEQUENCE [LARGE SCALE GENOMIC DNA]</scope>
    <source>
        <strain evidence="3">Ena-SAMPLE-TAB-13-05-2024-13:56:06:370-140305</strain>
    </source>
</reference>
<dbReference type="Pfam" id="PF00975">
    <property type="entry name" value="Thioesterase"/>
    <property type="match status" value="1"/>
</dbReference>
<feature type="domain" description="Thioesterase" evidence="2">
    <location>
        <begin position="5"/>
        <end position="235"/>
    </location>
</feature>
<evidence type="ECO:0000313" key="4">
    <source>
        <dbReference type="Proteomes" id="UP001497602"/>
    </source>
</evidence>
<dbReference type="PANTHER" id="PTHR11487:SF0">
    <property type="entry name" value="S-ACYL FATTY ACID SYNTHASE THIOESTERASE, MEDIUM CHAIN"/>
    <property type="match status" value="1"/>
</dbReference>
<dbReference type="InterPro" id="IPR012223">
    <property type="entry name" value="TEII"/>
</dbReference>
<protein>
    <submittedName>
        <fullName evidence="3">Surfactin synthase thioesterase subunit</fullName>
    </submittedName>
</protein>
<dbReference type="PANTHER" id="PTHR11487">
    <property type="entry name" value="THIOESTERASE"/>
    <property type="match status" value="1"/>
</dbReference>
<dbReference type="Proteomes" id="UP001497602">
    <property type="component" value="Unassembled WGS sequence"/>
</dbReference>
<dbReference type="InterPro" id="IPR001031">
    <property type="entry name" value="Thioesterase"/>
</dbReference>
<proteinExistence type="inferred from homology"/>
<dbReference type="RefSeq" id="WP_348703018.1">
    <property type="nucleotide sequence ID" value="NZ_CAXIYA010000011.1"/>
</dbReference>
<sequence>MNKMRIIALPFAGGNRFSFNDIEKHASKKMEWTTLELPGRGSRFKESLLSNVDDMVDDLMQKIKPHLLKEGAYALYGHSMGTLLGYELTKRIVEAKLKQPTCLFFTGRGAPGFERCSKKRSSLPKDEFWKEIDKIGGLPSDIFQHKELLDLYYPIMKYDFKAIEDYKFQKMERPLSMPIHICMGEDEIGKEEDDKTPIDSMKAWQYETTSPCSFELLKGDHFFILNNPELIANKIYNAATSNKIVAPH</sequence>